<dbReference type="GO" id="GO:0005737">
    <property type="term" value="C:cytoplasm"/>
    <property type="evidence" value="ECO:0007669"/>
    <property type="project" value="TreeGrafter"/>
</dbReference>
<dbReference type="SUPFAM" id="SSF52317">
    <property type="entry name" value="Class I glutamine amidotransferase-like"/>
    <property type="match status" value="1"/>
</dbReference>
<dbReference type="PANTHER" id="PTHR48094:SF19">
    <property type="entry name" value="DJ-1_PFPI DOMAIN-CONTAINING PROTEIN"/>
    <property type="match status" value="1"/>
</dbReference>
<dbReference type="Pfam" id="PF01965">
    <property type="entry name" value="DJ-1_PfpI"/>
    <property type="match status" value="1"/>
</dbReference>
<dbReference type="AlphaFoldDB" id="A0A975A2M6"/>
<dbReference type="Proteomes" id="UP000662783">
    <property type="component" value="Chromosome"/>
</dbReference>
<protein>
    <submittedName>
        <fullName evidence="2">Glutamine amidotransferase</fullName>
    </submittedName>
</protein>
<keyword evidence="2" id="KW-0315">Glutamine amidotransferase</keyword>
<evidence type="ECO:0000313" key="2">
    <source>
        <dbReference type="EMBL" id="QSE98697.1"/>
    </source>
</evidence>
<dbReference type="CDD" id="cd03140">
    <property type="entry name" value="GATase1_PfpI_3"/>
    <property type="match status" value="1"/>
</dbReference>
<sequence>MDQISVYIFLFTGFSDWEISYLTPELQTSEKIDLKYFSVDGKPIKSMGGLTIMPDYSIEQVTPDQISLLILPGGAAWEDNSITGIDELTEKLHTENKTIGAICGATTYLARKGYLNNLNHTSNALFYLQNFAKEYNGANNYVDELAVTDQNLITANGIGPIEFAREVFKKVDLHSEEKIEKWFKLFKNGEWSE</sequence>
<organism evidence="2 3">
    <name type="scientific">Fulvivirga lutea</name>
    <dbReference type="NCBI Taxonomy" id="2810512"/>
    <lineage>
        <taxon>Bacteria</taxon>
        <taxon>Pseudomonadati</taxon>
        <taxon>Bacteroidota</taxon>
        <taxon>Cytophagia</taxon>
        <taxon>Cytophagales</taxon>
        <taxon>Fulvivirgaceae</taxon>
        <taxon>Fulvivirga</taxon>
    </lineage>
</organism>
<dbReference type="PANTHER" id="PTHR48094">
    <property type="entry name" value="PROTEIN/NUCLEIC ACID DEGLYCASE DJ-1-RELATED"/>
    <property type="match status" value="1"/>
</dbReference>
<keyword evidence="3" id="KW-1185">Reference proteome</keyword>
<gene>
    <name evidence="2" type="ORF">JR347_06350</name>
</gene>
<evidence type="ECO:0000259" key="1">
    <source>
        <dbReference type="Pfam" id="PF01965"/>
    </source>
</evidence>
<dbReference type="InterPro" id="IPR002818">
    <property type="entry name" value="DJ-1/PfpI"/>
</dbReference>
<accession>A0A975A2M6</accession>
<dbReference type="InterPro" id="IPR050325">
    <property type="entry name" value="Prot/Nucl_acid_deglycase"/>
</dbReference>
<reference evidence="2" key="1">
    <citation type="submission" date="2021-02" db="EMBL/GenBank/DDBJ databases">
        <title>Fulvivirga sp. S481 isolated from sea water.</title>
        <authorList>
            <person name="Bae S.S."/>
            <person name="Baek K."/>
        </authorList>
    </citation>
    <scope>NUCLEOTIDE SEQUENCE</scope>
    <source>
        <strain evidence="2">S481</strain>
    </source>
</reference>
<evidence type="ECO:0000313" key="3">
    <source>
        <dbReference type="Proteomes" id="UP000662783"/>
    </source>
</evidence>
<dbReference type="RefSeq" id="WP_205723211.1">
    <property type="nucleotide sequence ID" value="NZ_CP070608.1"/>
</dbReference>
<feature type="domain" description="DJ-1/PfpI" evidence="1">
    <location>
        <begin position="5"/>
        <end position="169"/>
    </location>
</feature>
<proteinExistence type="predicted"/>
<dbReference type="KEGG" id="fuv:JR347_06350"/>
<name>A0A975A2M6_9BACT</name>
<dbReference type="Gene3D" id="3.40.50.880">
    <property type="match status" value="1"/>
</dbReference>
<dbReference type="EMBL" id="CP070608">
    <property type="protein sequence ID" value="QSE98697.1"/>
    <property type="molecule type" value="Genomic_DNA"/>
</dbReference>
<dbReference type="InterPro" id="IPR029062">
    <property type="entry name" value="Class_I_gatase-like"/>
</dbReference>